<proteinExistence type="predicted"/>
<dbReference type="Gene3D" id="3.60.10.10">
    <property type="entry name" value="Endonuclease/exonuclease/phosphatase"/>
    <property type="match status" value="1"/>
</dbReference>
<evidence type="ECO:0000313" key="1">
    <source>
        <dbReference type="EMBL" id="KAL3680945.1"/>
    </source>
</evidence>
<dbReference type="PANTHER" id="PTHR19446">
    <property type="entry name" value="REVERSE TRANSCRIPTASES"/>
    <property type="match status" value="1"/>
</dbReference>
<dbReference type="InterPro" id="IPR036691">
    <property type="entry name" value="Endo/exonu/phosph_ase_sf"/>
</dbReference>
<dbReference type="AlphaFoldDB" id="A0ABD3GS67"/>
<keyword evidence="2" id="KW-1185">Reference proteome</keyword>
<sequence>MRLVVVTYNIRGLCARVARTKLKNTIRNYRLAPDILAVQEHKLRDRNLDFLTSFIWSQATIFYLPAADGTHAERNPNVIGGIGGFLLAINPAIAPLIVDNGWLPLHKGLWIHMDTTYGHKLGVATVYYAPHTSTERLKLEEAQTELRSWETERARWIQKHLDRKWEEDGDRCYKLFFNAINSRKKLVAIHALTDDAGNLHMDEDKMMDLAVHYFSGILQEPPLNPQQKEAANMLLARVQAQVTSDEKDNLQRNFTEQELRQAANLLGMHKCPGPDGIPLEFFLALWDTISPLLLKATTEGIHQGSLIPFFNKGLITLLQKDGDITQLKNKRPITAFLSSSALLAKVRSSAEALR</sequence>
<dbReference type="PROSITE" id="PS00726">
    <property type="entry name" value="AP_NUCLEASE_F1_1"/>
    <property type="match status" value="1"/>
</dbReference>
<name>A0ABD3GS67_9MARC</name>
<reference evidence="1 2" key="1">
    <citation type="submission" date="2024-09" db="EMBL/GenBank/DDBJ databases">
        <title>Chromosome-scale assembly of Riccia sorocarpa.</title>
        <authorList>
            <person name="Paukszto L."/>
        </authorList>
    </citation>
    <scope>NUCLEOTIDE SEQUENCE [LARGE SCALE GENOMIC DNA]</scope>
    <source>
        <strain evidence="1">LP-2024</strain>
        <tissue evidence="1">Aerial parts of the thallus</tissue>
    </source>
</reference>
<protein>
    <recommendedName>
        <fullName evidence="3">Endonuclease/exonuclease/phosphatase domain-containing protein</fullName>
    </recommendedName>
</protein>
<accession>A0ABD3GS67</accession>
<evidence type="ECO:0008006" key="3">
    <source>
        <dbReference type="Google" id="ProtNLM"/>
    </source>
</evidence>
<comment type="caution">
    <text evidence="1">The sequence shown here is derived from an EMBL/GenBank/DDBJ whole genome shotgun (WGS) entry which is preliminary data.</text>
</comment>
<organism evidence="1 2">
    <name type="scientific">Riccia sorocarpa</name>
    <dbReference type="NCBI Taxonomy" id="122646"/>
    <lineage>
        <taxon>Eukaryota</taxon>
        <taxon>Viridiplantae</taxon>
        <taxon>Streptophyta</taxon>
        <taxon>Embryophyta</taxon>
        <taxon>Marchantiophyta</taxon>
        <taxon>Marchantiopsida</taxon>
        <taxon>Marchantiidae</taxon>
        <taxon>Marchantiales</taxon>
        <taxon>Ricciaceae</taxon>
        <taxon>Riccia</taxon>
    </lineage>
</organism>
<dbReference type="EMBL" id="JBJQOH010000007">
    <property type="protein sequence ID" value="KAL3680945.1"/>
    <property type="molecule type" value="Genomic_DNA"/>
</dbReference>
<gene>
    <name evidence="1" type="ORF">R1sor_023901</name>
</gene>
<dbReference type="SUPFAM" id="SSF56219">
    <property type="entry name" value="DNase I-like"/>
    <property type="match status" value="1"/>
</dbReference>
<dbReference type="Proteomes" id="UP001633002">
    <property type="component" value="Unassembled WGS sequence"/>
</dbReference>
<dbReference type="InterPro" id="IPR020847">
    <property type="entry name" value="AP_endonuclease_F1_BS"/>
</dbReference>
<evidence type="ECO:0000313" key="2">
    <source>
        <dbReference type="Proteomes" id="UP001633002"/>
    </source>
</evidence>